<keyword evidence="2" id="KW-1185">Reference proteome</keyword>
<protein>
    <submittedName>
        <fullName evidence="1">Uncharacterized protein</fullName>
    </submittedName>
</protein>
<dbReference type="EMBL" id="OL702939">
    <property type="protein sequence ID" value="UMO77201.1"/>
    <property type="molecule type" value="Genomic_DNA"/>
</dbReference>
<evidence type="ECO:0000313" key="1">
    <source>
        <dbReference type="EMBL" id="UMO77201.1"/>
    </source>
</evidence>
<accession>A0AAE9FMJ3</accession>
<dbReference type="Proteomes" id="UP000829466">
    <property type="component" value="Segment"/>
</dbReference>
<organism evidence="1 2">
    <name type="scientific">Stenotrophomonas maltophilia phage vB_SmaM_Ps15</name>
    <dbReference type="NCBI Taxonomy" id="3071007"/>
    <lineage>
        <taxon>Viruses</taxon>
        <taxon>Duplodnaviria</taxon>
        <taxon>Heunggongvirae</taxon>
        <taxon>Uroviricota</taxon>
        <taxon>Caudoviricetes</taxon>
        <taxon>Menderavirus</taxon>
        <taxon>Menderavirus Ps15</taxon>
    </lineage>
</organism>
<evidence type="ECO:0000313" key="2">
    <source>
        <dbReference type="Proteomes" id="UP000829466"/>
    </source>
</evidence>
<proteinExistence type="predicted"/>
<gene>
    <name evidence="1" type="ORF">SmaMPs15_000050</name>
</gene>
<reference evidence="1 2" key="1">
    <citation type="submission" date="2021-12" db="EMBL/GenBank/DDBJ databases">
        <title>Characterization of bacteriophage vB_SmaM_Ps15 infective to Stenotrophomonas maltophila clinical ocular isolates.</title>
        <authorList>
            <person name="Damnjanovic D."/>
            <person name="Vazquez-Campos X."/>
            <person name="Elliott L."/>
            <person name="Willcox M."/>
            <person name="Bridge W.J."/>
        </authorList>
    </citation>
    <scope>NUCLEOTIDE SEQUENCE [LARGE SCALE GENOMIC DNA]</scope>
</reference>
<sequence>MSWEKIQEDGLDDSIVTYWLNARLNPDHQVFISANVFNVTGVCRKHDIQELTREFHTVGYAKREMERIARELGYYKETP</sequence>
<name>A0AAE9FMJ3_9CAUD</name>